<organism evidence="2">
    <name type="scientific">Staphylococcus arlettae</name>
    <dbReference type="NCBI Taxonomy" id="29378"/>
    <lineage>
        <taxon>Bacteria</taxon>
        <taxon>Bacillati</taxon>
        <taxon>Bacillota</taxon>
        <taxon>Bacilli</taxon>
        <taxon>Bacillales</taxon>
        <taxon>Staphylococcaceae</taxon>
        <taxon>Staphylococcus</taxon>
    </lineage>
</organism>
<dbReference type="GO" id="GO:0016052">
    <property type="term" value="P:carbohydrate catabolic process"/>
    <property type="evidence" value="ECO:0007669"/>
    <property type="project" value="TreeGrafter"/>
</dbReference>
<dbReference type="RefSeq" id="WP_107376821.1">
    <property type="nucleotide sequence ID" value="NZ_JADGMC010000005.1"/>
</dbReference>
<evidence type="ECO:0000313" key="2">
    <source>
        <dbReference type="EMBL" id="APY23736.1"/>
    </source>
</evidence>
<dbReference type="GO" id="GO:0009253">
    <property type="term" value="P:peptidoglycan catabolic process"/>
    <property type="evidence" value="ECO:0007669"/>
    <property type="project" value="InterPro"/>
</dbReference>
<dbReference type="AlphaFoldDB" id="A0A1W5QDS5"/>
<name>A0A1W5QDS5_9STAP</name>
<evidence type="ECO:0000256" key="1">
    <source>
        <dbReference type="ARBA" id="ARBA00010646"/>
    </source>
</evidence>
<dbReference type="Pfam" id="PF01183">
    <property type="entry name" value="Glyco_hydro_25"/>
    <property type="match status" value="1"/>
</dbReference>
<dbReference type="PANTHER" id="PTHR34135:SF2">
    <property type="entry name" value="LYSOZYME"/>
    <property type="match status" value="1"/>
</dbReference>
<dbReference type="PANTHER" id="PTHR34135">
    <property type="entry name" value="LYSOZYME"/>
    <property type="match status" value="1"/>
</dbReference>
<proteinExistence type="inferred from homology"/>
<dbReference type="SUPFAM" id="SSF51445">
    <property type="entry name" value="(Trans)glycosidases"/>
    <property type="match status" value="1"/>
</dbReference>
<protein>
    <submittedName>
        <fullName evidence="2">14-beta-N-acetylmuramidase</fullName>
    </submittedName>
</protein>
<dbReference type="Gene3D" id="3.20.20.80">
    <property type="entry name" value="Glycosidases"/>
    <property type="match status" value="1"/>
</dbReference>
<dbReference type="InterPro" id="IPR002053">
    <property type="entry name" value="Glyco_hydro_25"/>
</dbReference>
<comment type="similarity">
    <text evidence="1">Belongs to the glycosyl hydrolase 25 family.</text>
</comment>
<dbReference type="InterPro" id="IPR017853">
    <property type="entry name" value="GH"/>
</dbReference>
<dbReference type="EMBL" id="KY363215">
    <property type="protein sequence ID" value="APY23736.1"/>
    <property type="molecule type" value="Genomic_DNA"/>
</dbReference>
<accession>A0A1W5QDS5</accession>
<dbReference type="GO" id="GO:0016998">
    <property type="term" value="P:cell wall macromolecule catabolic process"/>
    <property type="evidence" value="ECO:0007669"/>
    <property type="project" value="InterPro"/>
</dbReference>
<dbReference type="GO" id="GO:0003796">
    <property type="term" value="F:lysozyme activity"/>
    <property type="evidence" value="ECO:0007669"/>
    <property type="project" value="InterPro"/>
</dbReference>
<reference evidence="2" key="1">
    <citation type="journal article" date="2017" name="MSphere">
        <title>Novel beta-lactamase blaARL in Staphylococcus arlettae.</title>
        <authorList>
            <person name="Andreis S.N."/>
            <person name="Perreten V."/>
            <person name="Schwendener S."/>
        </authorList>
    </citation>
    <scope>NUCLEOTIDE SEQUENCE</scope>
    <source>
        <strain evidence="2">SAN1670</strain>
    </source>
</reference>
<dbReference type="PROSITE" id="PS51904">
    <property type="entry name" value="GLYCOSYL_HYDROL_F25_2"/>
    <property type="match status" value="1"/>
</dbReference>
<sequence>MISFLKKSIVATTVLASAPLASATVYAADEDSSHRGTMGAGYENYLKEHPTATQNNSVTREAGGTKSDNRVLDISEWQGELTANQVKALKANYDFIIIRAQYGSETEDAALEHNSALLDKYNLDFGVYSYSMYENPDDARYEARTLHNRAPKAEFYVNDLEENSVTSGGVEQSTKAWYDEMKSLAGNHKVLFYSYENFINENVPQAPNNYDGVWLANYNEQQPSTNHALWQYTDEHYSEELDQKVDANYISSGVSSEWFTS</sequence>